<reference evidence="6 7" key="1">
    <citation type="submission" date="2019-01" db="EMBL/GenBank/DDBJ databases">
        <title>A draft genome assembly of the solar-powered sea slug Elysia chlorotica.</title>
        <authorList>
            <person name="Cai H."/>
            <person name="Li Q."/>
            <person name="Fang X."/>
            <person name="Li J."/>
            <person name="Curtis N.E."/>
            <person name="Altenburger A."/>
            <person name="Shibata T."/>
            <person name="Feng M."/>
            <person name="Maeda T."/>
            <person name="Schwartz J.A."/>
            <person name="Shigenobu S."/>
            <person name="Lundholm N."/>
            <person name="Nishiyama T."/>
            <person name="Yang H."/>
            <person name="Hasebe M."/>
            <person name="Li S."/>
            <person name="Pierce S.K."/>
            <person name="Wang J."/>
        </authorList>
    </citation>
    <scope>NUCLEOTIDE SEQUENCE [LARGE SCALE GENOMIC DNA]</scope>
    <source>
        <strain evidence="6">EC2010</strain>
        <tissue evidence="6">Whole organism of an adult</tissue>
    </source>
</reference>
<dbReference type="InterPro" id="IPR050579">
    <property type="entry name" value="PMP-22/EMP/MP20-like"/>
</dbReference>
<feature type="transmembrane region" description="Helical" evidence="5">
    <location>
        <begin position="20"/>
        <end position="44"/>
    </location>
</feature>
<keyword evidence="7" id="KW-1185">Reference proteome</keyword>
<evidence type="ECO:0000256" key="3">
    <source>
        <dbReference type="ARBA" id="ARBA00022989"/>
    </source>
</evidence>
<dbReference type="Proteomes" id="UP000271974">
    <property type="component" value="Unassembled WGS sequence"/>
</dbReference>
<keyword evidence="3 5" id="KW-1133">Transmembrane helix</keyword>
<dbReference type="GO" id="GO:0005886">
    <property type="term" value="C:plasma membrane"/>
    <property type="evidence" value="ECO:0007669"/>
    <property type="project" value="TreeGrafter"/>
</dbReference>
<evidence type="ECO:0000256" key="2">
    <source>
        <dbReference type="ARBA" id="ARBA00022692"/>
    </source>
</evidence>
<evidence type="ECO:0000256" key="1">
    <source>
        <dbReference type="ARBA" id="ARBA00004141"/>
    </source>
</evidence>
<comment type="subcellular location">
    <subcellularLocation>
        <location evidence="1">Membrane</location>
        <topology evidence="1">Multi-pass membrane protein</topology>
    </subcellularLocation>
</comment>
<keyword evidence="2 5" id="KW-0812">Transmembrane</keyword>
<dbReference type="OrthoDB" id="6087825at2759"/>
<sequence>MDGKPRRFRERCPSKRFIFLASGLAWTYVATVFVIVGLCTNYWLEIRKRNLYNEDVLVHFGLRRVCWRSNSKCIDPGSSYDKQNSLDAVVGLIVTGGFLGMVASLVALANLFLDRLGRTRVILSAAGAAAGVLSGIFLMVGVIYFSTEVEPYVEYIPVGHKKFEGYSFGLVAAAVGMMLIGGVLNGFSGFYVADPVFN</sequence>
<proteinExistence type="predicted"/>
<protein>
    <submittedName>
        <fullName evidence="6">Uncharacterized protein</fullName>
    </submittedName>
</protein>
<dbReference type="PANTHER" id="PTHR10671:SF108">
    <property type="entry name" value="CLAUDIN FAMILY PROTEIN-RELATED"/>
    <property type="match status" value="1"/>
</dbReference>
<evidence type="ECO:0000256" key="5">
    <source>
        <dbReference type="SAM" id="Phobius"/>
    </source>
</evidence>
<evidence type="ECO:0000313" key="6">
    <source>
        <dbReference type="EMBL" id="RUS79023.1"/>
    </source>
</evidence>
<comment type="caution">
    <text evidence="6">The sequence shown here is derived from an EMBL/GenBank/DDBJ whole genome shotgun (WGS) entry which is preliminary data.</text>
</comment>
<feature type="transmembrane region" description="Helical" evidence="5">
    <location>
        <begin position="88"/>
        <end position="109"/>
    </location>
</feature>
<dbReference type="PANTHER" id="PTHR10671">
    <property type="entry name" value="EPITHELIAL MEMBRANE PROTEIN-RELATED"/>
    <property type="match status" value="1"/>
</dbReference>
<dbReference type="EMBL" id="RQTK01000477">
    <property type="protein sequence ID" value="RUS79023.1"/>
    <property type="molecule type" value="Genomic_DNA"/>
</dbReference>
<evidence type="ECO:0000256" key="4">
    <source>
        <dbReference type="ARBA" id="ARBA00023136"/>
    </source>
</evidence>
<name>A0A433TBP1_ELYCH</name>
<gene>
    <name evidence="6" type="ORF">EGW08_013234</name>
</gene>
<dbReference type="Pfam" id="PF00822">
    <property type="entry name" value="PMP22_Claudin"/>
    <property type="match status" value="1"/>
</dbReference>
<accession>A0A433TBP1</accession>
<organism evidence="6 7">
    <name type="scientific">Elysia chlorotica</name>
    <name type="common">Eastern emerald elysia</name>
    <name type="synonym">Sea slug</name>
    <dbReference type="NCBI Taxonomy" id="188477"/>
    <lineage>
        <taxon>Eukaryota</taxon>
        <taxon>Metazoa</taxon>
        <taxon>Spiralia</taxon>
        <taxon>Lophotrochozoa</taxon>
        <taxon>Mollusca</taxon>
        <taxon>Gastropoda</taxon>
        <taxon>Heterobranchia</taxon>
        <taxon>Euthyneura</taxon>
        <taxon>Panpulmonata</taxon>
        <taxon>Sacoglossa</taxon>
        <taxon>Placobranchoidea</taxon>
        <taxon>Plakobranchidae</taxon>
        <taxon>Elysia</taxon>
    </lineage>
</organism>
<dbReference type="Gene3D" id="1.20.140.150">
    <property type="match status" value="1"/>
</dbReference>
<dbReference type="InterPro" id="IPR004031">
    <property type="entry name" value="PMP22/EMP/MP20/Claudin"/>
</dbReference>
<keyword evidence="4 5" id="KW-0472">Membrane</keyword>
<feature type="transmembrane region" description="Helical" evidence="5">
    <location>
        <begin position="121"/>
        <end position="146"/>
    </location>
</feature>
<feature type="transmembrane region" description="Helical" evidence="5">
    <location>
        <begin position="166"/>
        <end position="193"/>
    </location>
</feature>
<evidence type="ECO:0000313" key="7">
    <source>
        <dbReference type="Proteomes" id="UP000271974"/>
    </source>
</evidence>
<dbReference type="AlphaFoldDB" id="A0A433TBP1"/>